<dbReference type="OrthoDB" id="129622at2759"/>
<organism evidence="1 2">
    <name type="scientific">Phytophthora fragariaefolia</name>
    <dbReference type="NCBI Taxonomy" id="1490495"/>
    <lineage>
        <taxon>Eukaryota</taxon>
        <taxon>Sar</taxon>
        <taxon>Stramenopiles</taxon>
        <taxon>Oomycota</taxon>
        <taxon>Peronosporomycetes</taxon>
        <taxon>Peronosporales</taxon>
        <taxon>Peronosporaceae</taxon>
        <taxon>Phytophthora</taxon>
    </lineage>
</organism>
<evidence type="ECO:0000313" key="2">
    <source>
        <dbReference type="Proteomes" id="UP001165121"/>
    </source>
</evidence>
<gene>
    <name evidence="1" type="ORF">Pfra01_002971300</name>
</gene>
<reference evidence="1" key="1">
    <citation type="submission" date="2023-04" db="EMBL/GenBank/DDBJ databases">
        <title>Phytophthora fragariaefolia NBRC 109709.</title>
        <authorList>
            <person name="Ichikawa N."/>
            <person name="Sato H."/>
            <person name="Tonouchi N."/>
        </authorList>
    </citation>
    <scope>NUCLEOTIDE SEQUENCE</scope>
    <source>
        <strain evidence="1">NBRC 109709</strain>
    </source>
</reference>
<comment type="caution">
    <text evidence="1">The sequence shown here is derived from an EMBL/GenBank/DDBJ whole genome shotgun (WGS) entry which is preliminary data.</text>
</comment>
<proteinExistence type="predicted"/>
<dbReference type="PANTHER" id="PTHR47718">
    <property type="entry name" value="OS01G0519700 PROTEIN"/>
    <property type="match status" value="1"/>
</dbReference>
<dbReference type="Proteomes" id="UP001165121">
    <property type="component" value="Unassembled WGS sequence"/>
</dbReference>
<accession>A0A9W6YM73</accession>
<dbReference type="EMBL" id="BSXT01018928">
    <property type="protein sequence ID" value="GMG16293.1"/>
    <property type="molecule type" value="Genomic_DNA"/>
</dbReference>
<evidence type="ECO:0000313" key="1">
    <source>
        <dbReference type="EMBL" id="GMG16293.1"/>
    </source>
</evidence>
<sequence>MRGLKRFSCPMRIGIRAVSKVDTSGPWKVSLTTRSSHHNHIPSRDVRVHAQHRRRAAQEMNQPQIANLQGLVQTLTGVKSSTIHATILNADSNSLVVAKDISNTKDTVWRRDLAFHTAIEALFQELKENNFFYKFHINPQPNEITHLIWANPSTIELFKLHHDAFVADRTYKTYKHSLLLKIVVLTGANTVLPVDQCWLPGEKEGD</sequence>
<keyword evidence="2" id="KW-1185">Reference proteome</keyword>
<protein>
    <submittedName>
        <fullName evidence="1">Unnamed protein product</fullName>
    </submittedName>
</protein>
<name>A0A9W6YM73_9STRA</name>
<dbReference type="PANTHER" id="PTHR47718:SF3">
    <property type="entry name" value="PROTEIN FAR1-RELATED SEQUENCE 5-LIKE"/>
    <property type="match status" value="1"/>
</dbReference>
<dbReference type="AlphaFoldDB" id="A0A9W6YM73"/>